<dbReference type="Proteomes" id="UP001216907">
    <property type="component" value="Unassembled WGS sequence"/>
</dbReference>
<keyword evidence="2" id="KW-1185">Reference proteome</keyword>
<name>A0ABT6FJH6_9BACT</name>
<evidence type="ECO:0000313" key="1">
    <source>
        <dbReference type="EMBL" id="MDG3007731.1"/>
    </source>
</evidence>
<proteinExistence type="predicted"/>
<protein>
    <submittedName>
        <fullName evidence="1">Uncharacterized protein</fullName>
    </submittedName>
</protein>
<gene>
    <name evidence="1" type="ORF">PZE19_28545</name>
</gene>
<accession>A0ABT6FJH6</accession>
<organism evidence="1 2">
    <name type="scientific">Paludisphaera mucosa</name>
    <dbReference type="NCBI Taxonomy" id="3030827"/>
    <lineage>
        <taxon>Bacteria</taxon>
        <taxon>Pseudomonadati</taxon>
        <taxon>Planctomycetota</taxon>
        <taxon>Planctomycetia</taxon>
        <taxon>Isosphaerales</taxon>
        <taxon>Isosphaeraceae</taxon>
        <taxon>Paludisphaera</taxon>
    </lineage>
</organism>
<reference evidence="1 2" key="1">
    <citation type="submission" date="2023-03" db="EMBL/GenBank/DDBJ databases">
        <title>Paludisphaera mucosa sp. nov. a novel planctomycete from northern fen.</title>
        <authorList>
            <person name="Ivanova A."/>
        </authorList>
    </citation>
    <scope>NUCLEOTIDE SEQUENCE [LARGE SCALE GENOMIC DNA]</scope>
    <source>
        <strain evidence="1 2">Pla2</strain>
    </source>
</reference>
<dbReference type="RefSeq" id="WP_277864003.1">
    <property type="nucleotide sequence ID" value="NZ_JARRAG010000002.1"/>
</dbReference>
<sequence>MAAMEDVLDVYHRLYDGARPLVRLDEASRQLIGETIPPIPAAPGRPERADYE</sequence>
<evidence type="ECO:0000313" key="2">
    <source>
        <dbReference type="Proteomes" id="UP001216907"/>
    </source>
</evidence>
<dbReference type="EMBL" id="JARRAG010000002">
    <property type="protein sequence ID" value="MDG3007731.1"/>
    <property type="molecule type" value="Genomic_DNA"/>
</dbReference>
<comment type="caution">
    <text evidence="1">The sequence shown here is derived from an EMBL/GenBank/DDBJ whole genome shotgun (WGS) entry which is preliminary data.</text>
</comment>